<dbReference type="Proteomes" id="UP001444071">
    <property type="component" value="Unassembled WGS sequence"/>
</dbReference>
<dbReference type="EMBL" id="JAHRIM010059092">
    <property type="protein sequence ID" value="MEQ2270375.1"/>
    <property type="molecule type" value="Genomic_DNA"/>
</dbReference>
<keyword evidence="2" id="KW-1185">Reference proteome</keyword>
<evidence type="ECO:0000313" key="1">
    <source>
        <dbReference type="EMBL" id="MEQ2270375.1"/>
    </source>
</evidence>
<protein>
    <submittedName>
        <fullName evidence="1">Uncharacterized protein</fullName>
    </submittedName>
</protein>
<gene>
    <name evidence="1" type="ORF">XENORESO_021481</name>
</gene>
<comment type="caution">
    <text evidence="1">The sequence shown here is derived from an EMBL/GenBank/DDBJ whole genome shotgun (WGS) entry which is preliminary data.</text>
</comment>
<organism evidence="1 2">
    <name type="scientific">Xenotaenia resolanae</name>
    <dbReference type="NCBI Taxonomy" id="208358"/>
    <lineage>
        <taxon>Eukaryota</taxon>
        <taxon>Metazoa</taxon>
        <taxon>Chordata</taxon>
        <taxon>Craniata</taxon>
        <taxon>Vertebrata</taxon>
        <taxon>Euteleostomi</taxon>
        <taxon>Actinopterygii</taxon>
        <taxon>Neopterygii</taxon>
        <taxon>Teleostei</taxon>
        <taxon>Neoteleostei</taxon>
        <taxon>Acanthomorphata</taxon>
        <taxon>Ovalentaria</taxon>
        <taxon>Atherinomorphae</taxon>
        <taxon>Cyprinodontiformes</taxon>
        <taxon>Goodeidae</taxon>
        <taxon>Xenotaenia</taxon>
    </lineage>
</organism>
<accession>A0ABV0WLL5</accession>
<evidence type="ECO:0000313" key="2">
    <source>
        <dbReference type="Proteomes" id="UP001444071"/>
    </source>
</evidence>
<sequence length="121" mass="13508">MQVIKIPKAINNFSVPVFKMAPEVSQLFRLFSCSRWKTHAFSLPPSLLIPASAFVCIFLRPLLCISSKLVNYGFGQLDSQHNWSNFFFPTGRQGKGDPLVQTGRSSLETQWILGSSGRLCA</sequence>
<reference evidence="1 2" key="1">
    <citation type="submission" date="2021-06" db="EMBL/GenBank/DDBJ databases">
        <authorList>
            <person name="Palmer J.M."/>
        </authorList>
    </citation>
    <scope>NUCLEOTIDE SEQUENCE [LARGE SCALE GENOMIC DNA]</scope>
    <source>
        <strain evidence="1 2">XR_2019</strain>
        <tissue evidence="1">Muscle</tissue>
    </source>
</reference>
<name>A0ABV0WLL5_9TELE</name>
<proteinExistence type="predicted"/>